<accession>A0A822XVT9</accession>
<gene>
    <name evidence="1" type="ORF">HUJ06_025911</name>
</gene>
<reference evidence="1 2" key="1">
    <citation type="journal article" date="2020" name="Mol. Biol. Evol.">
        <title>Distinct Expression and Methylation Patterns for Genes with Different Fates following a Single Whole-Genome Duplication in Flowering Plants.</title>
        <authorList>
            <person name="Shi T."/>
            <person name="Rahmani R.S."/>
            <person name="Gugger P.F."/>
            <person name="Wang M."/>
            <person name="Li H."/>
            <person name="Zhang Y."/>
            <person name="Li Z."/>
            <person name="Wang Q."/>
            <person name="Van de Peer Y."/>
            <person name="Marchal K."/>
            <person name="Chen J."/>
        </authorList>
    </citation>
    <scope>NUCLEOTIDE SEQUENCE [LARGE SCALE GENOMIC DNA]</scope>
    <source>
        <tissue evidence="1">Leaf</tissue>
    </source>
</reference>
<dbReference type="EMBL" id="DUZY01000001">
    <property type="protein sequence ID" value="DAD24447.1"/>
    <property type="molecule type" value="Genomic_DNA"/>
</dbReference>
<evidence type="ECO:0000313" key="1">
    <source>
        <dbReference type="EMBL" id="DAD24447.1"/>
    </source>
</evidence>
<dbReference type="Gene3D" id="3.40.30.10">
    <property type="entry name" value="Glutaredoxin"/>
    <property type="match status" value="1"/>
</dbReference>
<evidence type="ECO:0000313" key="2">
    <source>
        <dbReference type="Proteomes" id="UP000607653"/>
    </source>
</evidence>
<dbReference type="Proteomes" id="UP000607653">
    <property type="component" value="Unassembled WGS sequence"/>
</dbReference>
<comment type="caution">
    <text evidence="1">The sequence shown here is derived from an EMBL/GenBank/DDBJ whole genome shotgun (WGS) entry which is preliminary data.</text>
</comment>
<sequence>MTEIFRGYGLDYDMSGLTGNILDTHRLVAFARHQGPDKQRALVEEFGLGYFTRGKLYRRSVCVYCSTASSMSSRLEELRDPQNIFLSPQLSHLILDSLDNKISSFPIFIKFGMVWFQILGTDPSKPVLGFRVYPTQTNPMN</sequence>
<organism evidence="1 2">
    <name type="scientific">Nelumbo nucifera</name>
    <name type="common">Sacred lotus</name>
    <dbReference type="NCBI Taxonomy" id="4432"/>
    <lineage>
        <taxon>Eukaryota</taxon>
        <taxon>Viridiplantae</taxon>
        <taxon>Streptophyta</taxon>
        <taxon>Embryophyta</taxon>
        <taxon>Tracheophyta</taxon>
        <taxon>Spermatophyta</taxon>
        <taxon>Magnoliopsida</taxon>
        <taxon>Proteales</taxon>
        <taxon>Nelumbonaceae</taxon>
        <taxon>Nelumbo</taxon>
    </lineage>
</organism>
<dbReference type="AlphaFoldDB" id="A0A822XVT9"/>
<name>A0A822XVT9_NELNU</name>
<protein>
    <submittedName>
        <fullName evidence="1">Uncharacterized protein</fullName>
    </submittedName>
</protein>
<keyword evidence="2" id="KW-1185">Reference proteome</keyword>
<proteinExistence type="predicted"/>